<feature type="region of interest" description="Disordered" evidence="1">
    <location>
        <begin position="1"/>
        <end position="25"/>
    </location>
</feature>
<dbReference type="EMBL" id="OC316784">
    <property type="protein sequence ID" value="CAD7393728.1"/>
    <property type="molecule type" value="Genomic_DNA"/>
</dbReference>
<evidence type="ECO:0000259" key="2">
    <source>
        <dbReference type="Pfam" id="PF00089"/>
    </source>
</evidence>
<proteinExistence type="predicted"/>
<dbReference type="InterPro" id="IPR009003">
    <property type="entry name" value="Peptidase_S1_PA"/>
</dbReference>
<protein>
    <recommendedName>
        <fullName evidence="2">Peptidase S1 domain-containing protein</fullName>
    </recommendedName>
</protein>
<dbReference type="SUPFAM" id="SSF50494">
    <property type="entry name" value="Trypsin-like serine proteases"/>
    <property type="match status" value="1"/>
</dbReference>
<name>A0A7R9CCX8_TIMCR</name>
<dbReference type="Pfam" id="PF00089">
    <property type="entry name" value="Trypsin"/>
    <property type="match status" value="1"/>
</dbReference>
<evidence type="ECO:0000313" key="3">
    <source>
        <dbReference type="EMBL" id="CAD7393728.1"/>
    </source>
</evidence>
<evidence type="ECO:0000256" key="1">
    <source>
        <dbReference type="SAM" id="MobiDB-lite"/>
    </source>
</evidence>
<accession>A0A7R9CCX8</accession>
<dbReference type="GO" id="GO:0006508">
    <property type="term" value="P:proteolysis"/>
    <property type="evidence" value="ECO:0007669"/>
    <property type="project" value="InterPro"/>
</dbReference>
<dbReference type="Gene3D" id="2.40.10.10">
    <property type="entry name" value="Trypsin-like serine proteases"/>
    <property type="match status" value="1"/>
</dbReference>
<organism evidence="3">
    <name type="scientific">Timema cristinae</name>
    <name type="common">Walking stick</name>
    <dbReference type="NCBI Taxonomy" id="61476"/>
    <lineage>
        <taxon>Eukaryota</taxon>
        <taxon>Metazoa</taxon>
        <taxon>Ecdysozoa</taxon>
        <taxon>Arthropoda</taxon>
        <taxon>Hexapoda</taxon>
        <taxon>Insecta</taxon>
        <taxon>Pterygota</taxon>
        <taxon>Neoptera</taxon>
        <taxon>Polyneoptera</taxon>
        <taxon>Phasmatodea</taxon>
        <taxon>Timematodea</taxon>
        <taxon>Timematoidea</taxon>
        <taxon>Timematidae</taxon>
        <taxon>Timema</taxon>
    </lineage>
</organism>
<dbReference type="AlphaFoldDB" id="A0A7R9CCX8"/>
<gene>
    <name evidence="3" type="ORF">TCEB3V08_LOCUS1691</name>
</gene>
<dbReference type="InterPro" id="IPR001254">
    <property type="entry name" value="Trypsin_dom"/>
</dbReference>
<feature type="domain" description="Peptidase S1" evidence="2">
    <location>
        <begin position="59"/>
        <end position="102"/>
    </location>
</feature>
<sequence>MQKWPTRPPESLIESGDDPFTRNISEPTTTERFILTSAKPSTIYNEEGCGKPIIPNHLIRNGVETERGDWPWLAALYTINTLGGIDFWCSGTLINNKHIVTALSNARLKPILWDGGREGERCGVASQPTKVYFRANKNRWNTETVDGASYQSRKYQLARHQLLLGGGEKRCESLPATMPSGHLQCSRSKATHPLCGSAWRESYRM</sequence>
<dbReference type="InterPro" id="IPR043504">
    <property type="entry name" value="Peptidase_S1_PA_chymotrypsin"/>
</dbReference>
<reference evidence="3" key="1">
    <citation type="submission" date="2020-11" db="EMBL/GenBank/DDBJ databases">
        <authorList>
            <person name="Tran Van P."/>
        </authorList>
    </citation>
    <scope>NUCLEOTIDE SEQUENCE</scope>
</reference>
<dbReference type="GO" id="GO:0004252">
    <property type="term" value="F:serine-type endopeptidase activity"/>
    <property type="evidence" value="ECO:0007669"/>
    <property type="project" value="InterPro"/>
</dbReference>